<dbReference type="AlphaFoldDB" id="A0A6A5XKL6"/>
<keyword evidence="3" id="KW-1185">Reference proteome</keyword>
<dbReference type="RefSeq" id="XP_033381686.1">
    <property type="nucleotide sequence ID" value="XM_033522229.1"/>
</dbReference>
<protein>
    <recommendedName>
        <fullName evidence="4">Transcription factor domain-containing protein</fullName>
    </recommendedName>
</protein>
<proteinExistence type="predicted"/>
<sequence length="647" mass="72201">MEAPEDDAKVRQRSMPTVTPIQQDFLFVDASKSAKSSRQGRRNARSFVMQKARRERPWSTSKHAAKQRKSPETTSPVAVGTPDITNLRTPNTTTPSPTRTTLGPDYRSFESYRSFEPADGLSLLKQVRCSECQMLHSGPGRSLCRRCIVLNTPTLTDPDHSLFDPFGTISVNVNESVTELLDHFVARMAPTTIPLDFRNKSNLMRSDWFGTAMNNSGFMHSLLCTAALHMFVFGKGSFDTIHYHKAQAIAAVNAAISDPDPLLGISDANIGAVFNLLCVEESLPHLRQLDPGEEMPNQRQIHLDGLRRMVQLRGGLKAIHSNRILQAFILWHSTAHAIAAFDIPYLSSIDYISTSHFPPHPPGYRPRISDHLIEYCRAAQIQSTLTVHVESALILIADLNDGFGNPESPLDPLDIQNSSCVLECLLLDWLRSHEGRTTPLENALCVALLILTVRATEALQRRSDPHTLHTIASARLVKSLCATSREEWAPCPDLLLWILTIGAISSEGSMQYSWFSYQVSLACQEFGVGSVQILLDRLHLCGWVGYKLDTAVHHLWNNILHLRQTPSFDPINEVGPLQPHVSPPDWTNWHDYDDWLASSDNRTPTADPDKQQESGAGIHSFGHYIYYPTAQPVLQGIQWASYQAPSE</sequence>
<dbReference type="PANTHER" id="PTHR37540">
    <property type="entry name" value="TRANSCRIPTION FACTOR (ACR-2), PUTATIVE-RELATED-RELATED"/>
    <property type="match status" value="1"/>
</dbReference>
<gene>
    <name evidence="2" type="ORF">BU24DRAFT_235760</name>
</gene>
<dbReference type="EMBL" id="ML978071">
    <property type="protein sequence ID" value="KAF2013347.1"/>
    <property type="molecule type" value="Genomic_DNA"/>
</dbReference>
<dbReference type="InterPro" id="IPR021858">
    <property type="entry name" value="Fun_TF"/>
</dbReference>
<dbReference type="OrthoDB" id="4159781at2759"/>
<feature type="compositionally biased region" description="Low complexity" evidence="1">
    <location>
        <begin position="85"/>
        <end position="102"/>
    </location>
</feature>
<evidence type="ECO:0000313" key="3">
    <source>
        <dbReference type="Proteomes" id="UP000799778"/>
    </source>
</evidence>
<feature type="region of interest" description="Disordered" evidence="1">
    <location>
        <begin position="29"/>
        <end position="105"/>
    </location>
</feature>
<name>A0A6A5XKL6_9PLEO</name>
<dbReference type="PANTHER" id="PTHR37540:SF5">
    <property type="entry name" value="TRANSCRIPTION FACTOR DOMAIN-CONTAINING PROTEIN"/>
    <property type="match status" value="1"/>
</dbReference>
<organism evidence="2 3">
    <name type="scientific">Aaosphaeria arxii CBS 175.79</name>
    <dbReference type="NCBI Taxonomy" id="1450172"/>
    <lineage>
        <taxon>Eukaryota</taxon>
        <taxon>Fungi</taxon>
        <taxon>Dikarya</taxon>
        <taxon>Ascomycota</taxon>
        <taxon>Pezizomycotina</taxon>
        <taxon>Dothideomycetes</taxon>
        <taxon>Pleosporomycetidae</taxon>
        <taxon>Pleosporales</taxon>
        <taxon>Pleosporales incertae sedis</taxon>
        <taxon>Aaosphaeria</taxon>
    </lineage>
</organism>
<evidence type="ECO:0000313" key="2">
    <source>
        <dbReference type="EMBL" id="KAF2013347.1"/>
    </source>
</evidence>
<evidence type="ECO:0008006" key="4">
    <source>
        <dbReference type="Google" id="ProtNLM"/>
    </source>
</evidence>
<reference evidence="2" key="1">
    <citation type="journal article" date="2020" name="Stud. Mycol.">
        <title>101 Dothideomycetes genomes: a test case for predicting lifestyles and emergence of pathogens.</title>
        <authorList>
            <person name="Haridas S."/>
            <person name="Albert R."/>
            <person name="Binder M."/>
            <person name="Bloem J."/>
            <person name="Labutti K."/>
            <person name="Salamov A."/>
            <person name="Andreopoulos B."/>
            <person name="Baker S."/>
            <person name="Barry K."/>
            <person name="Bills G."/>
            <person name="Bluhm B."/>
            <person name="Cannon C."/>
            <person name="Castanera R."/>
            <person name="Culley D."/>
            <person name="Daum C."/>
            <person name="Ezra D."/>
            <person name="Gonzalez J."/>
            <person name="Henrissat B."/>
            <person name="Kuo A."/>
            <person name="Liang C."/>
            <person name="Lipzen A."/>
            <person name="Lutzoni F."/>
            <person name="Magnuson J."/>
            <person name="Mondo S."/>
            <person name="Nolan M."/>
            <person name="Ohm R."/>
            <person name="Pangilinan J."/>
            <person name="Park H.-J."/>
            <person name="Ramirez L."/>
            <person name="Alfaro M."/>
            <person name="Sun H."/>
            <person name="Tritt A."/>
            <person name="Yoshinaga Y."/>
            <person name="Zwiers L.-H."/>
            <person name="Turgeon B."/>
            <person name="Goodwin S."/>
            <person name="Spatafora J."/>
            <person name="Crous P."/>
            <person name="Grigoriev I."/>
        </authorList>
    </citation>
    <scope>NUCLEOTIDE SEQUENCE</scope>
    <source>
        <strain evidence="2">CBS 175.79</strain>
    </source>
</reference>
<evidence type="ECO:0000256" key="1">
    <source>
        <dbReference type="SAM" id="MobiDB-lite"/>
    </source>
</evidence>
<dbReference type="Proteomes" id="UP000799778">
    <property type="component" value="Unassembled WGS sequence"/>
</dbReference>
<dbReference type="GeneID" id="54279626"/>
<dbReference type="Pfam" id="PF11951">
    <property type="entry name" value="Fungal_trans_2"/>
    <property type="match status" value="1"/>
</dbReference>
<accession>A0A6A5XKL6</accession>